<keyword evidence="5" id="KW-1185">Reference proteome</keyword>
<reference evidence="4" key="2">
    <citation type="submission" date="2015-08" db="EMBL/GenBank/DDBJ databases">
        <title>Complete DNA Sequence of Pseudomonas syringae pv. actinidiae, the Causal Agent of Kiwifruit Canker Disease.</title>
        <authorList>
            <person name="Rikkerink E.H.A."/>
            <person name="Fineran P.C."/>
        </authorList>
    </citation>
    <scope>NUCLEOTIDE SEQUENCE</scope>
    <source>
        <strain evidence="4">SkMP5</strain>
    </source>
</reference>
<dbReference type="InterPro" id="IPR008258">
    <property type="entry name" value="Transglycosylase_SLT_dom_1"/>
</dbReference>
<proteinExistence type="predicted"/>
<keyword evidence="1" id="KW-0812">Transmembrane</keyword>
<sequence length="241" mass="26550">MSGWLGNLLAIAGFWMLLWPACSARAAKQPTAPYRALLGAIVLLWGLIAGAGAAHGGELPSAARVWQPTVIREARAVWGVSAPASLFGAQIHQESHWDASARSAYAAGMAQFTAATARDMARWYPELGPADAVNPRWAIRALVRYDRRLWSNLADTATDCDRWAMTLSAYNGGSGWLTRDRALCRREIACDPSRWWGQVERQTQRADWARAENRAYPSRILLTLQPRYEDAGWPGAVACRG</sequence>
<dbReference type="RefSeq" id="WP_062536814.1">
    <property type="nucleotide sequence ID" value="NZ_DF970196.1"/>
</dbReference>
<reference evidence="3" key="1">
    <citation type="submission" date="2015-03" db="EMBL/GenBank/DDBJ databases">
        <title>Draft genome sequence of Mizugakiibacter sediminis skMP5.</title>
        <authorList>
            <person name="Watanabe T."/>
            <person name="Kojima H."/>
            <person name="Fukui M."/>
        </authorList>
    </citation>
    <scope>NUCLEOTIDE SEQUENCE</scope>
    <source>
        <strain evidence="3">SkMP5</strain>
    </source>
</reference>
<keyword evidence="1" id="KW-0472">Membrane</keyword>
<dbReference type="EMBL" id="DF970196">
    <property type="protein sequence ID" value="GAP66284.1"/>
    <property type="molecule type" value="Genomic_DNA"/>
</dbReference>
<dbReference type="STRING" id="1475481.GCA_000953855_01618"/>
<dbReference type="InterPro" id="IPR023346">
    <property type="entry name" value="Lysozyme-like_dom_sf"/>
</dbReference>
<name>A0A0K8QN32_9GAMM</name>
<feature type="transmembrane region" description="Helical" evidence="1">
    <location>
        <begin position="36"/>
        <end position="54"/>
    </location>
</feature>
<evidence type="ECO:0000313" key="4">
    <source>
        <dbReference type="EMBL" id="GAP66284.1"/>
    </source>
</evidence>
<protein>
    <submittedName>
        <fullName evidence="3">Lytic transglycosylase</fullName>
    </submittedName>
    <submittedName>
        <fullName evidence="4">Transglycosylase SLT domain protein</fullName>
    </submittedName>
</protein>
<dbReference type="Gene3D" id="1.10.530.10">
    <property type="match status" value="1"/>
</dbReference>
<dbReference type="Pfam" id="PF01464">
    <property type="entry name" value="SLT"/>
    <property type="match status" value="1"/>
</dbReference>
<gene>
    <name evidence="3" type="ORF">MBSD_1199</name>
    <name evidence="4" type="ORF">MBSD_n1588</name>
</gene>
<evidence type="ECO:0000313" key="3">
    <source>
        <dbReference type="EMBL" id="GAN44664.1"/>
    </source>
</evidence>
<accession>A0A0K8QN32</accession>
<evidence type="ECO:0000259" key="2">
    <source>
        <dbReference type="Pfam" id="PF01464"/>
    </source>
</evidence>
<evidence type="ECO:0000256" key="1">
    <source>
        <dbReference type="SAM" id="Phobius"/>
    </source>
</evidence>
<dbReference type="HOGENOM" id="CLU_092742_0_0_6"/>
<dbReference type="Proteomes" id="UP000253740">
    <property type="component" value="Unassembled WGS sequence"/>
</dbReference>
<organism evidence="4">
    <name type="scientific">Mizugakiibacter sediminis</name>
    <dbReference type="NCBI Taxonomy" id="1475481"/>
    <lineage>
        <taxon>Bacteria</taxon>
        <taxon>Pseudomonadati</taxon>
        <taxon>Pseudomonadota</taxon>
        <taxon>Gammaproteobacteria</taxon>
        <taxon>Lysobacterales</taxon>
        <taxon>Rhodanobacteraceae</taxon>
        <taxon>Mizugakiibacter</taxon>
    </lineage>
</organism>
<keyword evidence="1" id="KW-1133">Transmembrane helix</keyword>
<evidence type="ECO:0000313" key="5">
    <source>
        <dbReference type="Proteomes" id="UP000253740"/>
    </source>
</evidence>
<dbReference type="EMBL" id="DF952378">
    <property type="protein sequence ID" value="GAN44664.1"/>
    <property type="molecule type" value="Genomic_DNA"/>
</dbReference>
<dbReference type="SUPFAM" id="SSF53955">
    <property type="entry name" value="Lysozyme-like"/>
    <property type="match status" value="1"/>
</dbReference>
<feature type="domain" description="Transglycosylase SLT" evidence="2">
    <location>
        <begin position="83"/>
        <end position="180"/>
    </location>
</feature>
<dbReference type="AlphaFoldDB" id="A0A0K8QN32"/>